<feature type="transmembrane region" description="Helical" evidence="1">
    <location>
        <begin position="44"/>
        <end position="62"/>
    </location>
</feature>
<feature type="transmembrane region" description="Helical" evidence="1">
    <location>
        <begin position="108"/>
        <end position="125"/>
    </location>
</feature>
<dbReference type="OrthoDB" id="10008779at2"/>
<evidence type="ECO:0000313" key="2">
    <source>
        <dbReference type="EMBL" id="TCM63742.1"/>
    </source>
</evidence>
<name>A0A4R1XLB3_ACICA</name>
<evidence type="ECO:0000313" key="3">
    <source>
        <dbReference type="Proteomes" id="UP000294963"/>
    </source>
</evidence>
<feature type="transmembrane region" description="Helical" evidence="1">
    <location>
        <begin position="20"/>
        <end position="38"/>
    </location>
</feature>
<keyword evidence="3" id="KW-1185">Reference proteome</keyword>
<dbReference type="AlphaFoldDB" id="A0A4R1XLB3"/>
<keyword evidence="1" id="KW-0812">Transmembrane</keyword>
<evidence type="ECO:0008006" key="4">
    <source>
        <dbReference type="Google" id="ProtNLM"/>
    </source>
</evidence>
<comment type="caution">
    <text evidence="2">The sequence shown here is derived from an EMBL/GenBank/DDBJ whole genome shotgun (WGS) entry which is preliminary data.</text>
</comment>
<feature type="transmembrane region" description="Helical" evidence="1">
    <location>
        <begin position="236"/>
        <end position="256"/>
    </location>
</feature>
<proteinExistence type="predicted"/>
<keyword evidence="1" id="KW-1133">Transmembrane helix</keyword>
<evidence type="ECO:0000256" key="1">
    <source>
        <dbReference type="SAM" id="Phobius"/>
    </source>
</evidence>
<keyword evidence="1" id="KW-0472">Membrane</keyword>
<gene>
    <name evidence="2" type="ORF">EC844_12046</name>
</gene>
<protein>
    <recommendedName>
        <fullName evidence="4">YcxB-like protein domain-containing protein</fullName>
    </recommendedName>
</protein>
<dbReference type="Proteomes" id="UP000294963">
    <property type="component" value="Unassembled WGS sequence"/>
</dbReference>
<feature type="transmembrane region" description="Helical" evidence="1">
    <location>
        <begin position="83"/>
        <end position="102"/>
    </location>
</feature>
<sequence length="289" mass="33526">MQIQIENNRIEKNAQRSQYVFGGLFLLLSMVLSVVSWREALLAGLIWVLIYLQRCVLCRIRSKKLSVVHIAETERHGVAKNRNLKIAIQVILILALISGLCYMLNLEFIYVLLLLILYGVTALLFKRHSAIASVQSEVFVLNPQQLICLHAEQNEYKGFQLNPFHYKKTFAFDQIDSIHFKNSHILIAVSDKLIIPRALSKYDVLQIQQFIIQYYPNLIDEQRMQEYLETRNQVDYLKLLFGLLVVLTAIAIYFLADNGRDVFKTLLCMSVALVLLLLVFAFQRFKNNR</sequence>
<reference evidence="2 3" key="1">
    <citation type="submission" date="2019-03" db="EMBL/GenBank/DDBJ databases">
        <title>Genomic analyses of the natural microbiome of Caenorhabditis elegans.</title>
        <authorList>
            <person name="Samuel B."/>
        </authorList>
    </citation>
    <scope>NUCLEOTIDE SEQUENCE [LARGE SCALE GENOMIC DNA]</scope>
    <source>
        <strain evidence="2 3">JUb89</strain>
    </source>
</reference>
<accession>A0A4R1XLB3</accession>
<feature type="transmembrane region" description="Helical" evidence="1">
    <location>
        <begin position="262"/>
        <end position="282"/>
    </location>
</feature>
<dbReference type="EMBL" id="SLVJ01000020">
    <property type="protein sequence ID" value="TCM63742.1"/>
    <property type="molecule type" value="Genomic_DNA"/>
</dbReference>
<organism evidence="2 3">
    <name type="scientific">Acinetobacter calcoaceticus</name>
    <dbReference type="NCBI Taxonomy" id="471"/>
    <lineage>
        <taxon>Bacteria</taxon>
        <taxon>Pseudomonadati</taxon>
        <taxon>Pseudomonadota</taxon>
        <taxon>Gammaproteobacteria</taxon>
        <taxon>Moraxellales</taxon>
        <taxon>Moraxellaceae</taxon>
        <taxon>Acinetobacter</taxon>
        <taxon>Acinetobacter calcoaceticus/baumannii complex</taxon>
    </lineage>
</organism>